<dbReference type="GO" id="GO:0006260">
    <property type="term" value="P:DNA replication"/>
    <property type="evidence" value="ECO:0007669"/>
    <property type="project" value="InterPro"/>
</dbReference>
<reference evidence="1 2" key="1">
    <citation type="submission" date="2017-08" db="EMBL/GenBank/DDBJ databases">
        <title>Infants hospitalized years apart are colonized by the same room-sourced microbial strains.</title>
        <authorList>
            <person name="Brooks B."/>
            <person name="Olm M.R."/>
            <person name="Firek B.A."/>
            <person name="Baker R."/>
            <person name="Thomas B.C."/>
            <person name="Morowitz M.J."/>
            <person name="Banfield J.F."/>
        </authorList>
    </citation>
    <scope>NUCLEOTIDE SEQUENCE [LARGE SCALE GENOMIC DNA]</scope>
    <source>
        <strain evidence="1">S2_005_002_R2_34</strain>
    </source>
</reference>
<protein>
    <submittedName>
        <fullName evidence="1">DNA polymerase III subunit chi</fullName>
    </submittedName>
</protein>
<dbReference type="Gene3D" id="3.40.50.10110">
    <property type="entry name" value="DNA polymerase III subunit chi"/>
    <property type="match status" value="1"/>
</dbReference>
<dbReference type="AlphaFoldDB" id="A0A2W5NHS8"/>
<dbReference type="GO" id="GO:0003677">
    <property type="term" value="F:DNA binding"/>
    <property type="evidence" value="ECO:0007669"/>
    <property type="project" value="InterPro"/>
</dbReference>
<dbReference type="InterPro" id="IPR007459">
    <property type="entry name" value="DNA_pol3_chi"/>
</dbReference>
<comment type="caution">
    <text evidence="1">The sequence shown here is derived from an EMBL/GenBank/DDBJ whole genome shotgun (WGS) entry which is preliminary data.</text>
</comment>
<dbReference type="NCBIfam" id="NF004347">
    <property type="entry name" value="PRK05728.1-4"/>
    <property type="match status" value="1"/>
</dbReference>
<name>A0A2W5NHS8_RHOSU</name>
<dbReference type="PANTHER" id="PTHR38767">
    <property type="entry name" value="DNA POLYMERASE III SUBUNIT CHI"/>
    <property type="match status" value="1"/>
</dbReference>
<dbReference type="Proteomes" id="UP000249185">
    <property type="component" value="Unassembled WGS sequence"/>
</dbReference>
<dbReference type="GO" id="GO:0003887">
    <property type="term" value="F:DNA-directed DNA polymerase activity"/>
    <property type="evidence" value="ECO:0007669"/>
    <property type="project" value="InterPro"/>
</dbReference>
<sequence length="152" mass="16718">MGEVLFYHLTGTSLEQNLPDLLEKTLARGWRALVRFGSPAGLAALDERLWTWRDDAFLPHGTAASAHPGLEPVYLTLGDENPNRADVLMLVDGARAPVPEMAAFTRACLIFDGGDPAAVEAARRDWRAVRDAGLTAVYWAREDGRWTRKAST</sequence>
<accession>A0A2W5NHS8</accession>
<dbReference type="PANTHER" id="PTHR38767:SF1">
    <property type="entry name" value="DNA POLYMERASE III SUBUNIT CHI"/>
    <property type="match status" value="1"/>
</dbReference>
<dbReference type="InterPro" id="IPR036768">
    <property type="entry name" value="PolIII_chi_sf"/>
</dbReference>
<gene>
    <name evidence="1" type="ORF">DI556_07120</name>
</gene>
<dbReference type="SUPFAM" id="SSF102400">
    <property type="entry name" value="DNA polymerase III chi subunit"/>
    <property type="match status" value="1"/>
</dbReference>
<dbReference type="Pfam" id="PF04364">
    <property type="entry name" value="DNA_pol3_chi"/>
    <property type="match status" value="1"/>
</dbReference>
<dbReference type="GO" id="GO:0032298">
    <property type="term" value="P:positive regulation of DNA-templated DNA replication initiation"/>
    <property type="evidence" value="ECO:0007669"/>
    <property type="project" value="TreeGrafter"/>
</dbReference>
<proteinExistence type="predicted"/>
<evidence type="ECO:0000313" key="1">
    <source>
        <dbReference type="EMBL" id="PZQ50325.1"/>
    </source>
</evidence>
<dbReference type="EMBL" id="QFPW01000004">
    <property type="protein sequence ID" value="PZQ50325.1"/>
    <property type="molecule type" value="Genomic_DNA"/>
</dbReference>
<organism evidence="1 2">
    <name type="scientific">Rhodovulum sulfidophilum</name>
    <name type="common">Rhodobacter sulfidophilus</name>
    <dbReference type="NCBI Taxonomy" id="35806"/>
    <lineage>
        <taxon>Bacteria</taxon>
        <taxon>Pseudomonadati</taxon>
        <taxon>Pseudomonadota</taxon>
        <taxon>Alphaproteobacteria</taxon>
        <taxon>Rhodobacterales</taxon>
        <taxon>Paracoccaceae</taxon>
        <taxon>Rhodovulum</taxon>
    </lineage>
</organism>
<evidence type="ECO:0000313" key="2">
    <source>
        <dbReference type="Proteomes" id="UP000249185"/>
    </source>
</evidence>